<feature type="chain" id="PRO_5023850041" evidence="1">
    <location>
        <begin position="26"/>
        <end position="180"/>
    </location>
</feature>
<sequence>MKKIMVSKGLVLALLGVFISSLVLAQAEDKSKRPSPPATATGTVAGATVTVDYSSPAVKGRKIWGGLVPYGEVWRTGANEATIFETDKDIVVEGKNLPAGKYSLYTIPGEKEWVIIFNSKTGQWGVKNDESTTEEPASDVLRVTVKPVKSASFNERMKFVIDNNGFALDWENLEVPVSIK</sequence>
<gene>
    <name evidence="2" type="ORF">FW778_09070</name>
</gene>
<organism evidence="2 3">
    <name type="scientific">Ginsengibacter hankyongi</name>
    <dbReference type="NCBI Taxonomy" id="2607284"/>
    <lineage>
        <taxon>Bacteria</taxon>
        <taxon>Pseudomonadati</taxon>
        <taxon>Bacteroidota</taxon>
        <taxon>Chitinophagia</taxon>
        <taxon>Chitinophagales</taxon>
        <taxon>Chitinophagaceae</taxon>
        <taxon>Ginsengibacter</taxon>
    </lineage>
</organism>
<dbReference type="RefSeq" id="WP_150414278.1">
    <property type="nucleotide sequence ID" value="NZ_VYQF01000001.1"/>
</dbReference>
<reference evidence="2 3" key="1">
    <citation type="submission" date="2019-09" db="EMBL/GenBank/DDBJ databases">
        <title>Draft genome sequence of Ginsengibacter sp. BR5-29.</title>
        <authorList>
            <person name="Im W.-T."/>
        </authorList>
    </citation>
    <scope>NUCLEOTIDE SEQUENCE [LARGE SCALE GENOMIC DNA]</scope>
    <source>
        <strain evidence="2 3">BR5-29</strain>
    </source>
</reference>
<keyword evidence="3" id="KW-1185">Reference proteome</keyword>
<dbReference type="AlphaFoldDB" id="A0A5J5IMI6"/>
<evidence type="ECO:0000256" key="1">
    <source>
        <dbReference type="SAM" id="SignalP"/>
    </source>
</evidence>
<dbReference type="Pfam" id="PF11138">
    <property type="entry name" value="DUF2911"/>
    <property type="match status" value="1"/>
</dbReference>
<dbReference type="EMBL" id="VYQF01000001">
    <property type="protein sequence ID" value="KAA9042149.1"/>
    <property type="molecule type" value="Genomic_DNA"/>
</dbReference>
<proteinExistence type="predicted"/>
<evidence type="ECO:0000313" key="2">
    <source>
        <dbReference type="EMBL" id="KAA9042149.1"/>
    </source>
</evidence>
<evidence type="ECO:0000313" key="3">
    <source>
        <dbReference type="Proteomes" id="UP000326903"/>
    </source>
</evidence>
<comment type="caution">
    <text evidence="2">The sequence shown here is derived from an EMBL/GenBank/DDBJ whole genome shotgun (WGS) entry which is preliminary data.</text>
</comment>
<dbReference type="InterPro" id="IPR021314">
    <property type="entry name" value="DUF2911"/>
</dbReference>
<accession>A0A5J5IMI6</accession>
<name>A0A5J5IMI6_9BACT</name>
<dbReference type="Proteomes" id="UP000326903">
    <property type="component" value="Unassembled WGS sequence"/>
</dbReference>
<protein>
    <submittedName>
        <fullName evidence="2">DUF2911 domain-containing protein</fullName>
    </submittedName>
</protein>
<keyword evidence="1" id="KW-0732">Signal</keyword>
<feature type="signal peptide" evidence="1">
    <location>
        <begin position="1"/>
        <end position="25"/>
    </location>
</feature>